<organism evidence="4 5">
    <name type="scientific">Chimaeribacter coloradensis</name>
    <dbReference type="NCBI Taxonomy" id="2060068"/>
    <lineage>
        <taxon>Bacteria</taxon>
        <taxon>Pseudomonadati</taxon>
        <taxon>Pseudomonadota</taxon>
        <taxon>Gammaproteobacteria</taxon>
        <taxon>Enterobacterales</taxon>
        <taxon>Yersiniaceae</taxon>
        <taxon>Chimaeribacter</taxon>
    </lineage>
</organism>
<evidence type="ECO:0000256" key="3">
    <source>
        <dbReference type="RuleBase" id="RU362097"/>
    </source>
</evidence>
<comment type="subcellular location">
    <subcellularLocation>
        <location evidence="1 3">Cell outer membrane</location>
        <topology evidence="1 3">Lipid-anchor</topology>
    </subcellularLocation>
</comment>
<evidence type="ECO:0000256" key="2">
    <source>
        <dbReference type="ARBA" id="ARBA00007613"/>
    </source>
</evidence>
<dbReference type="SUPFAM" id="SSF56954">
    <property type="entry name" value="Outer membrane efflux proteins (OEP)"/>
    <property type="match status" value="1"/>
</dbReference>
<keyword evidence="5" id="KW-1185">Reference proteome</keyword>
<keyword evidence="3" id="KW-0812">Transmembrane</keyword>
<evidence type="ECO:0008006" key="6">
    <source>
        <dbReference type="Google" id="ProtNLM"/>
    </source>
</evidence>
<reference evidence="4 5" key="1">
    <citation type="submission" date="2017-12" db="EMBL/GenBank/DDBJ databases">
        <title>Characterization of six clinical isolates of Enterochimera gen. nov., a novel genus of the Yersiniaciae family and the three species Enterochimera arupensis sp. nov., Enterochimera coloradensis sp. nov, and Enterochimera californica sp. nov.</title>
        <authorList>
            <person name="Rossi A."/>
            <person name="Fisher M."/>
        </authorList>
    </citation>
    <scope>NUCLEOTIDE SEQUENCE [LARGE SCALE GENOMIC DNA]</scope>
    <source>
        <strain evidence="5">2016-Iso4</strain>
    </source>
</reference>
<gene>
    <name evidence="4" type="ORF">CYR32_10220</name>
</gene>
<dbReference type="OrthoDB" id="9770517at2"/>
<dbReference type="Gene3D" id="2.20.200.10">
    <property type="entry name" value="Outer membrane efflux proteins (OEP)"/>
    <property type="match status" value="1"/>
</dbReference>
<dbReference type="GO" id="GO:0015562">
    <property type="term" value="F:efflux transmembrane transporter activity"/>
    <property type="evidence" value="ECO:0007669"/>
    <property type="project" value="InterPro"/>
</dbReference>
<comment type="similarity">
    <text evidence="2 3">Belongs to the outer membrane factor (OMF) (TC 1.B.17) family.</text>
</comment>
<keyword evidence="3" id="KW-0472">Membrane</keyword>
<dbReference type="InterPro" id="IPR010131">
    <property type="entry name" value="MdtP/NodT-like"/>
</dbReference>
<dbReference type="NCBIfam" id="TIGR01845">
    <property type="entry name" value="outer_NodT"/>
    <property type="match status" value="1"/>
</dbReference>
<dbReference type="PANTHER" id="PTHR30203">
    <property type="entry name" value="OUTER MEMBRANE CATION EFFLUX PROTEIN"/>
    <property type="match status" value="1"/>
</dbReference>
<dbReference type="Proteomes" id="UP000234503">
    <property type="component" value="Unassembled WGS sequence"/>
</dbReference>
<evidence type="ECO:0000256" key="1">
    <source>
        <dbReference type="ARBA" id="ARBA00004459"/>
    </source>
</evidence>
<protein>
    <recommendedName>
        <fullName evidence="6">RND transporter</fullName>
    </recommendedName>
</protein>
<dbReference type="AlphaFoldDB" id="A0A2N5E400"/>
<comment type="caution">
    <text evidence="4">The sequence shown here is derived from an EMBL/GenBank/DDBJ whole genome shotgun (WGS) entry which is preliminary data.</text>
</comment>
<keyword evidence="3" id="KW-0449">Lipoprotein</keyword>
<keyword evidence="3" id="KW-1134">Transmembrane beta strand</keyword>
<dbReference type="EMBL" id="PJZH01000008">
    <property type="protein sequence ID" value="PLR35560.1"/>
    <property type="molecule type" value="Genomic_DNA"/>
</dbReference>
<evidence type="ECO:0000313" key="4">
    <source>
        <dbReference type="EMBL" id="PLR35560.1"/>
    </source>
</evidence>
<dbReference type="PANTHER" id="PTHR30203:SF32">
    <property type="entry name" value="CATION EFFLUX SYSTEM PROTEIN CUSC"/>
    <property type="match status" value="1"/>
</dbReference>
<keyword evidence="3" id="KW-0564">Palmitate</keyword>
<evidence type="ECO:0000313" key="5">
    <source>
        <dbReference type="Proteomes" id="UP000234503"/>
    </source>
</evidence>
<dbReference type="Pfam" id="PF02321">
    <property type="entry name" value="OEP"/>
    <property type="match status" value="2"/>
</dbReference>
<dbReference type="PROSITE" id="PS51257">
    <property type="entry name" value="PROKAR_LIPOPROTEIN"/>
    <property type="match status" value="1"/>
</dbReference>
<dbReference type="GO" id="GO:0009279">
    <property type="term" value="C:cell outer membrane"/>
    <property type="evidence" value="ECO:0007669"/>
    <property type="project" value="UniProtKB-SubCell"/>
</dbReference>
<name>A0A2N5E400_9GAMM</name>
<dbReference type="Gene3D" id="1.20.1600.10">
    <property type="entry name" value="Outer membrane efflux proteins (OEP)"/>
    <property type="match status" value="1"/>
</dbReference>
<accession>A0A2N5E400</accession>
<sequence length="469" mass="51380">MITECKSTSIILLTCVGLSGCQIHPDYQPPEAPVPATWNANDSESESGKIISSADAFFKDDKIRHIVYLTSEKNQDLRTSALNLRKVYALYGMQRLASLPSVNASLGQTSAHLPAGLLDTVDTGAITYHQYDAKLVSASWELDLWGRVRSLKDAALYDYLANGAQARALKLETIGQSVSAYLTLLADRNRLLLSEKKTANLKTIFAMYQASYQLGETSLEEVTLYENNLQRAAQYDAALRLSVQKEYDALQFMLGGAIPEALMSDEAFDHDWEFGNLKPGLPANILLKRPDVIAAEYRMRQANADMGAARAAFYPSITLTAEGGSSSAALKNLFSAGTAAWSFSPDITLPIFNNGRNKANLEAAELTQQAAAADYEKTLQQAFRDVSDALAGRIAQQTQYTLSAQLFSTAQKNLEMTRQSIRAGEKNKLAALEAENNLIDAEEDKITSKLQLLLQNVQLYEVLGGYTVT</sequence>
<dbReference type="RefSeq" id="WP_101824296.1">
    <property type="nucleotide sequence ID" value="NZ_PJZH01000008.1"/>
</dbReference>
<proteinExistence type="inferred from homology"/>
<dbReference type="InterPro" id="IPR003423">
    <property type="entry name" value="OMP_efflux"/>
</dbReference>